<dbReference type="EMBL" id="CP029822">
    <property type="protein sequence ID" value="AZS51469.1"/>
    <property type="molecule type" value="Genomic_DNA"/>
</dbReference>
<dbReference type="RefSeq" id="WP_127164222.1">
    <property type="nucleotide sequence ID" value="NZ_CP029822.1"/>
</dbReference>
<protein>
    <submittedName>
        <fullName evidence="1">YheV family putative metal-binding protein</fullName>
    </submittedName>
</protein>
<accession>A0A3Q9JK45</accession>
<evidence type="ECO:0000313" key="2">
    <source>
        <dbReference type="Proteomes" id="UP000273143"/>
    </source>
</evidence>
<evidence type="ECO:0000313" key="1">
    <source>
        <dbReference type="EMBL" id="AZS51469.1"/>
    </source>
</evidence>
<dbReference type="Pfam" id="PF09526">
    <property type="entry name" value="DUF2387"/>
    <property type="match status" value="1"/>
</dbReference>
<dbReference type="NCBIfam" id="TIGR02443">
    <property type="entry name" value="YheV family putative zinc ribbon protein"/>
    <property type="match status" value="1"/>
</dbReference>
<gene>
    <name evidence="1" type="ORF">DM558_12125</name>
</gene>
<name>A0A3Q9JK45_9GAMM</name>
<dbReference type="AlphaFoldDB" id="A0A3Q9JK45"/>
<dbReference type="InterPro" id="IPR012658">
    <property type="entry name" value="YheV"/>
</dbReference>
<organism evidence="1 2">
    <name type="scientific">Entomomonas moraniae</name>
    <dbReference type="NCBI Taxonomy" id="2213226"/>
    <lineage>
        <taxon>Bacteria</taxon>
        <taxon>Pseudomonadati</taxon>
        <taxon>Pseudomonadota</taxon>
        <taxon>Gammaproteobacteria</taxon>
        <taxon>Pseudomonadales</taxon>
        <taxon>Pseudomonadaceae</taxon>
        <taxon>Entomomonas</taxon>
    </lineage>
</organism>
<dbReference type="KEGG" id="emo:DM558_12125"/>
<keyword evidence="2" id="KW-1185">Reference proteome</keyword>
<reference evidence="2" key="1">
    <citation type="submission" date="2018-06" db="EMBL/GenBank/DDBJ databases">
        <title>Complete genome of Pseudomonas insecticola strain QZS01.</title>
        <authorList>
            <person name="Wang J."/>
            <person name="Su Q."/>
        </authorList>
    </citation>
    <scope>NUCLEOTIDE SEQUENCE [LARGE SCALE GENOMIC DNA]</scope>
    <source>
        <strain evidence="2">QZS01</strain>
    </source>
</reference>
<proteinExistence type="predicted"/>
<sequence>MITPKRFIAGAICPSCKEIDKLVMWSEDNLPHRECMACGFTDIFDEHKEKSNAPLEPNTRITPQEFIAKKEKIIQFFPNPKLNRKPH</sequence>
<dbReference type="Proteomes" id="UP000273143">
    <property type="component" value="Chromosome"/>
</dbReference>